<dbReference type="AlphaFoldDB" id="A0A261FCN8"/>
<dbReference type="PANTHER" id="PTHR43566">
    <property type="entry name" value="CONSERVED PROTEIN"/>
    <property type="match status" value="1"/>
</dbReference>
<accession>A0A261FCN8</accession>
<protein>
    <submittedName>
        <fullName evidence="3">Presumable ATPase</fullName>
    </submittedName>
</protein>
<gene>
    <name evidence="3" type="ORF">BTIS_1752</name>
</gene>
<comment type="caution">
    <text evidence="3">The sequence shown here is derived from an EMBL/GenBank/DDBJ whole genome shotgun (WGS) entry which is preliminary data.</text>
</comment>
<evidence type="ECO:0000313" key="3">
    <source>
        <dbReference type="EMBL" id="OZG56909.1"/>
    </source>
</evidence>
<dbReference type="EMBL" id="MWWV01000013">
    <property type="protein sequence ID" value="OZG56909.1"/>
    <property type="molecule type" value="Genomic_DNA"/>
</dbReference>
<dbReference type="Pfam" id="PF13173">
    <property type="entry name" value="AAA_14"/>
    <property type="match status" value="1"/>
</dbReference>
<dbReference type="RefSeq" id="WP_094664692.1">
    <property type="nucleotide sequence ID" value="NZ_MWWV01000013.1"/>
</dbReference>
<organism evidence="3 4">
    <name type="scientific">Bifidobacterium tissieri</name>
    <dbReference type="NCBI Taxonomy" id="1630162"/>
    <lineage>
        <taxon>Bacteria</taxon>
        <taxon>Bacillati</taxon>
        <taxon>Actinomycetota</taxon>
        <taxon>Actinomycetes</taxon>
        <taxon>Bifidobacteriales</taxon>
        <taxon>Bifidobacteriaceae</taxon>
        <taxon>Bifidobacterium</taxon>
    </lineage>
</organism>
<reference evidence="3 4" key="1">
    <citation type="journal article" date="2017" name="BMC Genomics">
        <title>Comparative genomic and phylogenomic analyses of the Bifidobacteriaceae family.</title>
        <authorList>
            <person name="Lugli G.A."/>
            <person name="Milani C."/>
            <person name="Turroni F."/>
            <person name="Duranti S."/>
            <person name="Mancabelli L."/>
            <person name="Mangifesta M."/>
            <person name="Ferrario C."/>
            <person name="Modesto M."/>
            <person name="Mattarelli P."/>
            <person name="Jiri K."/>
            <person name="van Sinderen D."/>
            <person name="Ventura M."/>
        </authorList>
    </citation>
    <scope>NUCLEOTIDE SEQUENCE [LARGE SCALE GENOMIC DNA]</scope>
    <source>
        <strain evidence="3 4">DSM 100201</strain>
    </source>
</reference>
<dbReference type="InterPro" id="IPR025420">
    <property type="entry name" value="DUF4143"/>
</dbReference>
<dbReference type="InterPro" id="IPR027417">
    <property type="entry name" value="P-loop_NTPase"/>
</dbReference>
<dbReference type="InterPro" id="IPR041682">
    <property type="entry name" value="AAA_14"/>
</dbReference>
<evidence type="ECO:0000259" key="2">
    <source>
        <dbReference type="Pfam" id="PF13635"/>
    </source>
</evidence>
<sequence length="392" mass="44752">MIPRLLTEQAQRSATWFPIVSVTGPRQSGKSTLVKNAFADYTYLNLEDLELRNQANVDPISFVRNRSTHLIIDEAQYAPDLFSVLQVVSDETKQPGQFILSGSQNFLLLKQIKQSLAGRVGVLKLLPLSYAEALTAHPELTIEEFILDGGYPHLHAAHIPRSIFFESYLNSYIERDVTDYLDVRNLTTFRTFLRLCAQHVGGLIKATSLANELGATYRTVKSWMSILESSYITFSLPPYFGNLNKRLTKTPKLYFHDTGLLCYLLRIETVQDLQEHPLFGEIIENLVISETVKRYYNALKTPELYFYRDDSKIEVDLIDCTHSQTKPELIEIKSGRMYHDRFARHLRSVGTLLNVPETNRTVAMRIDSPYIDHGINVCPIRNLLLRGEPPVA</sequence>
<dbReference type="Proteomes" id="UP000216444">
    <property type="component" value="Unassembled WGS sequence"/>
</dbReference>
<dbReference type="Pfam" id="PF13635">
    <property type="entry name" value="DUF4143"/>
    <property type="match status" value="1"/>
</dbReference>
<keyword evidence="4" id="KW-1185">Reference proteome</keyword>
<dbReference type="SUPFAM" id="SSF52540">
    <property type="entry name" value="P-loop containing nucleoside triphosphate hydrolases"/>
    <property type="match status" value="1"/>
</dbReference>
<feature type="domain" description="DUF4143" evidence="2">
    <location>
        <begin position="174"/>
        <end position="335"/>
    </location>
</feature>
<dbReference type="PANTHER" id="PTHR43566:SF2">
    <property type="entry name" value="DUF4143 DOMAIN-CONTAINING PROTEIN"/>
    <property type="match status" value="1"/>
</dbReference>
<feature type="domain" description="AAA" evidence="1">
    <location>
        <begin position="18"/>
        <end position="133"/>
    </location>
</feature>
<evidence type="ECO:0000313" key="4">
    <source>
        <dbReference type="Proteomes" id="UP000216444"/>
    </source>
</evidence>
<evidence type="ECO:0000259" key="1">
    <source>
        <dbReference type="Pfam" id="PF13173"/>
    </source>
</evidence>
<name>A0A261FCN8_9BIFI</name>
<proteinExistence type="predicted"/>